<evidence type="ECO:0000313" key="2">
    <source>
        <dbReference type="EMBL" id="RJS47077.1"/>
    </source>
</evidence>
<evidence type="ECO:0000313" key="3">
    <source>
        <dbReference type="Proteomes" id="UP000276542"/>
    </source>
</evidence>
<keyword evidence="1" id="KW-1133">Transmembrane helix</keyword>
<keyword evidence="1" id="KW-0812">Transmembrane</keyword>
<dbReference type="RefSeq" id="WP_120061047.1">
    <property type="nucleotide sequence ID" value="NZ_QYRP01000002.1"/>
</dbReference>
<accession>A0A3A5HHC0</accession>
<gene>
    <name evidence="2" type="ORF">D4739_13195</name>
</gene>
<reference evidence="3" key="1">
    <citation type="submission" date="2018-09" db="EMBL/GenBank/DDBJ databases">
        <authorList>
            <person name="Zhu H."/>
        </authorList>
    </citation>
    <scope>NUCLEOTIDE SEQUENCE [LARGE SCALE GENOMIC DNA]</scope>
    <source>
        <strain evidence="3">K1W22B-1</strain>
    </source>
</reference>
<keyword evidence="1" id="KW-0472">Membrane</keyword>
<dbReference type="Proteomes" id="UP000276542">
    <property type="component" value="Unassembled WGS sequence"/>
</dbReference>
<dbReference type="SUPFAM" id="SSF82171">
    <property type="entry name" value="DPP6 N-terminal domain-like"/>
    <property type="match status" value="1"/>
</dbReference>
<dbReference type="OrthoDB" id="3779542at2"/>
<feature type="transmembrane region" description="Helical" evidence="1">
    <location>
        <begin position="41"/>
        <end position="64"/>
    </location>
</feature>
<organism evidence="2 3">
    <name type="scientific">Nocardioides cavernaquae</name>
    <dbReference type="NCBI Taxonomy" id="2321396"/>
    <lineage>
        <taxon>Bacteria</taxon>
        <taxon>Bacillati</taxon>
        <taxon>Actinomycetota</taxon>
        <taxon>Actinomycetes</taxon>
        <taxon>Propionibacteriales</taxon>
        <taxon>Nocardioidaceae</taxon>
        <taxon>Nocardioides</taxon>
    </lineage>
</organism>
<keyword evidence="3" id="KW-1185">Reference proteome</keyword>
<dbReference type="EMBL" id="QYRP01000002">
    <property type="protein sequence ID" value="RJS47077.1"/>
    <property type="molecule type" value="Genomic_DNA"/>
</dbReference>
<comment type="caution">
    <text evidence="2">The sequence shown here is derived from an EMBL/GenBank/DDBJ whole genome shotgun (WGS) entry which is preliminary data.</text>
</comment>
<sequence>MSSDLHAQLADLAGDAPAPLHGGAGELWAAGKRRQRRRTAAGVLAASALVVVLVVGVGIVGGVVRGVADPQPVVTPPRALHLPDHIYPPAPWSDGTSDDGEIGPLAAIAGGKRLRATGWNGQVETQSLFGVSAVDGTQRFLDFGLDTSFRPPWDGPTTALSPDGRSVAFVLEKESANGPDATVAVGWAVYDTVSGKLRKFMDPATPEVATGLSDLSFTSDSRYLVTVYGPADQAADNHADSLVLWDVESGERIVAEPAGKYWVPNVGSAPEGLVWARKRDVHWFNPATGDHSSFRLPKAVVEATVGPDGEALAYIGGDWTPGPDGGINGHTWRLYVGPDRDHLRLTNLTDEEAGYVLGWRDPSHVVVSDWSGGVVTVDVTTGKAERARVIDGNGRAVLASDLLAHMVVPGVRPASAHDPRLWRQWGSYSALVLAFVIVVWRRRARA</sequence>
<proteinExistence type="predicted"/>
<dbReference type="AlphaFoldDB" id="A0A3A5HHC0"/>
<protein>
    <recommendedName>
        <fullName evidence="4">WD40 repeat domain-containing protein</fullName>
    </recommendedName>
</protein>
<feature type="transmembrane region" description="Helical" evidence="1">
    <location>
        <begin position="422"/>
        <end position="440"/>
    </location>
</feature>
<evidence type="ECO:0000256" key="1">
    <source>
        <dbReference type="SAM" id="Phobius"/>
    </source>
</evidence>
<name>A0A3A5HHC0_9ACTN</name>
<evidence type="ECO:0008006" key="4">
    <source>
        <dbReference type="Google" id="ProtNLM"/>
    </source>
</evidence>